<feature type="compositionally biased region" description="Polar residues" evidence="1">
    <location>
        <begin position="101"/>
        <end position="116"/>
    </location>
</feature>
<proteinExistence type="predicted"/>
<reference evidence="2 3" key="1">
    <citation type="journal article" date="2019" name="Nat. Ecol. Evol.">
        <title>Megaphylogeny resolves global patterns of mushroom evolution.</title>
        <authorList>
            <person name="Varga T."/>
            <person name="Krizsan K."/>
            <person name="Foldi C."/>
            <person name="Dima B."/>
            <person name="Sanchez-Garcia M."/>
            <person name="Sanchez-Ramirez S."/>
            <person name="Szollosi G.J."/>
            <person name="Szarkandi J.G."/>
            <person name="Papp V."/>
            <person name="Albert L."/>
            <person name="Andreopoulos W."/>
            <person name="Angelini C."/>
            <person name="Antonin V."/>
            <person name="Barry K.W."/>
            <person name="Bougher N.L."/>
            <person name="Buchanan P."/>
            <person name="Buyck B."/>
            <person name="Bense V."/>
            <person name="Catcheside P."/>
            <person name="Chovatia M."/>
            <person name="Cooper J."/>
            <person name="Damon W."/>
            <person name="Desjardin D."/>
            <person name="Finy P."/>
            <person name="Geml J."/>
            <person name="Haridas S."/>
            <person name="Hughes K."/>
            <person name="Justo A."/>
            <person name="Karasinski D."/>
            <person name="Kautmanova I."/>
            <person name="Kiss B."/>
            <person name="Kocsube S."/>
            <person name="Kotiranta H."/>
            <person name="LaButti K.M."/>
            <person name="Lechner B.E."/>
            <person name="Liimatainen K."/>
            <person name="Lipzen A."/>
            <person name="Lukacs Z."/>
            <person name="Mihaltcheva S."/>
            <person name="Morgado L.N."/>
            <person name="Niskanen T."/>
            <person name="Noordeloos M.E."/>
            <person name="Ohm R.A."/>
            <person name="Ortiz-Santana B."/>
            <person name="Ovrebo C."/>
            <person name="Racz N."/>
            <person name="Riley R."/>
            <person name="Savchenko A."/>
            <person name="Shiryaev A."/>
            <person name="Soop K."/>
            <person name="Spirin V."/>
            <person name="Szebenyi C."/>
            <person name="Tomsovsky M."/>
            <person name="Tulloss R.E."/>
            <person name="Uehling J."/>
            <person name="Grigoriev I.V."/>
            <person name="Vagvolgyi C."/>
            <person name="Papp T."/>
            <person name="Martin F.M."/>
            <person name="Miettinen O."/>
            <person name="Hibbett D.S."/>
            <person name="Nagy L.G."/>
        </authorList>
    </citation>
    <scope>NUCLEOTIDE SEQUENCE [LARGE SCALE GENOMIC DNA]</scope>
    <source>
        <strain evidence="2 3">CBS 962.96</strain>
    </source>
</reference>
<feature type="region of interest" description="Disordered" evidence="1">
    <location>
        <begin position="1"/>
        <end position="52"/>
    </location>
</feature>
<sequence>MQSQSQRKLIPDESRPTKNQPLSTQQGTSIAAGVKNTANEHSQNSVISTTDPNYRATGRVDFRRGEMSFAGKFSAAPVFNNSTQDSNSLPFASGIRDRIAMNNSGSNSTTLVQELSTGRADFRRGETTSAGPPTKYSTVPQSTSVSQDISSKTLPSYASDRKVSGGLGQSVNPTAVDPTYRSASRADYRRGDTSSSIKPSIFQSGAATQDTSSSLLFAPMPREKNVAGTLGQNVSFSVAITFPR</sequence>
<name>A0A4S8MBF1_DENBC</name>
<accession>A0A4S8MBF1</accession>
<evidence type="ECO:0000313" key="3">
    <source>
        <dbReference type="Proteomes" id="UP000297245"/>
    </source>
</evidence>
<protein>
    <submittedName>
        <fullName evidence="2">Uncharacterized protein</fullName>
    </submittedName>
</protein>
<feature type="compositionally biased region" description="Polar residues" evidence="1">
    <location>
        <begin position="36"/>
        <end position="52"/>
    </location>
</feature>
<dbReference type="EMBL" id="ML179121">
    <property type="protein sequence ID" value="THU99318.1"/>
    <property type="molecule type" value="Genomic_DNA"/>
</dbReference>
<feature type="compositionally biased region" description="Polar residues" evidence="1">
    <location>
        <begin position="17"/>
        <end position="29"/>
    </location>
</feature>
<evidence type="ECO:0000256" key="1">
    <source>
        <dbReference type="SAM" id="MobiDB-lite"/>
    </source>
</evidence>
<feature type="compositionally biased region" description="Polar residues" evidence="1">
    <location>
        <begin position="193"/>
        <end position="205"/>
    </location>
</feature>
<evidence type="ECO:0000313" key="2">
    <source>
        <dbReference type="EMBL" id="THU99318.1"/>
    </source>
</evidence>
<organism evidence="2 3">
    <name type="scientific">Dendrothele bispora (strain CBS 962.96)</name>
    <dbReference type="NCBI Taxonomy" id="1314807"/>
    <lineage>
        <taxon>Eukaryota</taxon>
        <taxon>Fungi</taxon>
        <taxon>Dikarya</taxon>
        <taxon>Basidiomycota</taxon>
        <taxon>Agaricomycotina</taxon>
        <taxon>Agaricomycetes</taxon>
        <taxon>Agaricomycetidae</taxon>
        <taxon>Agaricales</taxon>
        <taxon>Agaricales incertae sedis</taxon>
        <taxon>Dendrothele</taxon>
    </lineage>
</organism>
<gene>
    <name evidence="2" type="ORF">K435DRAFT_498632</name>
</gene>
<feature type="compositionally biased region" description="Polar residues" evidence="1">
    <location>
        <begin position="127"/>
        <end position="156"/>
    </location>
</feature>
<keyword evidence="3" id="KW-1185">Reference proteome</keyword>
<dbReference type="AlphaFoldDB" id="A0A4S8MBF1"/>
<feature type="region of interest" description="Disordered" evidence="1">
    <location>
        <begin position="101"/>
        <end position="205"/>
    </location>
</feature>
<dbReference type="Proteomes" id="UP000297245">
    <property type="component" value="Unassembled WGS sequence"/>
</dbReference>